<dbReference type="PANTHER" id="PTHR43685:SF2">
    <property type="entry name" value="GLYCOSYLTRANSFERASE 2-LIKE DOMAIN-CONTAINING PROTEIN"/>
    <property type="match status" value="1"/>
</dbReference>
<name>A0ABW1CZQ6_9ACTN</name>
<evidence type="ECO:0000259" key="2">
    <source>
        <dbReference type="Pfam" id="PF22181"/>
    </source>
</evidence>
<dbReference type="InterPro" id="IPR054028">
    <property type="entry name" value="TarS/TarP_linker"/>
</dbReference>
<reference evidence="4" key="1">
    <citation type="journal article" date="2019" name="Int. J. Syst. Evol. Microbiol.">
        <title>The Global Catalogue of Microorganisms (GCM) 10K type strain sequencing project: providing services to taxonomists for standard genome sequencing and annotation.</title>
        <authorList>
            <consortium name="The Broad Institute Genomics Platform"/>
            <consortium name="The Broad Institute Genome Sequencing Center for Infectious Disease"/>
            <person name="Wu L."/>
            <person name="Ma J."/>
        </authorList>
    </citation>
    <scope>NUCLEOTIDE SEQUENCE [LARGE SCALE GENOMIC DNA]</scope>
    <source>
        <strain evidence="4">CCUG 53903</strain>
    </source>
</reference>
<dbReference type="InterPro" id="IPR050834">
    <property type="entry name" value="Glycosyltransf_2"/>
</dbReference>
<proteinExistence type="predicted"/>
<evidence type="ECO:0000259" key="1">
    <source>
        <dbReference type="Pfam" id="PF00535"/>
    </source>
</evidence>
<dbReference type="RefSeq" id="WP_379519931.1">
    <property type="nucleotide sequence ID" value="NZ_JBHSPA010000055.1"/>
</dbReference>
<gene>
    <name evidence="3" type="ORF">ACFPZ3_41870</name>
</gene>
<evidence type="ECO:0000313" key="4">
    <source>
        <dbReference type="Proteomes" id="UP001596058"/>
    </source>
</evidence>
<dbReference type="InterPro" id="IPR029044">
    <property type="entry name" value="Nucleotide-diphossugar_trans"/>
</dbReference>
<protein>
    <submittedName>
        <fullName evidence="3">Glycosyltransferase family 2 protein</fullName>
    </submittedName>
</protein>
<feature type="domain" description="TarS/TarP linker" evidence="2">
    <location>
        <begin position="213"/>
        <end position="309"/>
    </location>
</feature>
<sequence length="668" mass="75183">MGVKVSVIVNVHNPGDTADACMRSALEQTMPADEYEVIFADDGSTDGIAERLDTIAALRGNVRTLHLPHTGSPMRGRNVGLAAARGDYVYFLDQGDRLERDALERMHERAVETDADVLIGRLIRDYGPPMTAFERSTARADILRDRLLTLLGPQQLYRRAFLEEHELGLSVPGGRMGEQAFVMRAYLQAKVIAVLAEHVCCHLGERPGAEEEPRAIVRELQDLLDDIDTYVGEGRQRDRMYAHWLRHAVLRPLLTARFAESSVDRGMHFRVVQEFMIQRFPERLDRYLPVQLRMVAAYVRLGRLDQIVLLSNSSRRAGLRADLTEVRWDAHILVLGLTAEIMAGDGSPDRYRVDGERLHWIPPRSLDTKKLPQDVTDITESVERARIELYLRHTETGVVHFLPLTQHVERVQAGRRRTRVRIKGETRLDITNAALGAPLRPGQWEVHVRMFSGANQARTRVSRPEGPLNCLGVLAQRPRMRLVVPCWSDHGELGLVVEPRSFSESIALVSPGVTVKQVDQHVYVVLPVPYVPPSGGPPLELVLRSTRRRSREVSAPALVEAGVPGRIAGQLVAKVPFKRLMPGVEHLGRGGWLSSLRSSDEEIGLRFGLEMRRGRVEIRPAAAVDPTRRLERDPMGRDTALHRLGRRLPGARHIVRLARAGRHRYLRD</sequence>
<dbReference type="Pfam" id="PF00535">
    <property type="entry name" value="Glycos_transf_2"/>
    <property type="match status" value="1"/>
</dbReference>
<dbReference type="SUPFAM" id="SSF53448">
    <property type="entry name" value="Nucleotide-diphospho-sugar transferases"/>
    <property type="match status" value="1"/>
</dbReference>
<organism evidence="3 4">
    <name type="scientific">Nonomuraea insulae</name>
    <dbReference type="NCBI Taxonomy" id="1616787"/>
    <lineage>
        <taxon>Bacteria</taxon>
        <taxon>Bacillati</taxon>
        <taxon>Actinomycetota</taxon>
        <taxon>Actinomycetes</taxon>
        <taxon>Streptosporangiales</taxon>
        <taxon>Streptosporangiaceae</taxon>
        <taxon>Nonomuraea</taxon>
    </lineage>
</organism>
<dbReference type="Gene3D" id="3.90.550.10">
    <property type="entry name" value="Spore Coat Polysaccharide Biosynthesis Protein SpsA, Chain A"/>
    <property type="match status" value="1"/>
</dbReference>
<dbReference type="EMBL" id="JBHSPA010000055">
    <property type="protein sequence ID" value="MFC5830445.1"/>
    <property type="molecule type" value="Genomic_DNA"/>
</dbReference>
<evidence type="ECO:0000313" key="3">
    <source>
        <dbReference type="EMBL" id="MFC5830445.1"/>
    </source>
</evidence>
<dbReference type="InterPro" id="IPR001173">
    <property type="entry name" value="Glyco_trans_2-like"/>
</dbReference>
<feature type="domain" description="Glycosyltransferase 2-like" evidence="1">
    <location>
        <begin position="6"/>
        <end position="136"/>
    </location>
</feature>
<dbReference type="CDD" id="cd00761">
    <property type="entry name" value="Glyco_tranf_GTA_type"/>
    <property type="match status" value="1"/>
</dbReference>
<dbReference type="Pfam" id="PF22181">
    <property type="entry name" value="TarS_linker"/>
    <property type="match status" value="1"/>
</dbReference>
<dbReference type="PANTHER" id="PTHR43685">
    <property type="entry name" value="GLYCOSYLTRANSFERASE"/>
    <property type="match status" value="1"/>
</dbReference>
<accession>A0ABW1CZQ6</accession>
<comment type="caution">
    <text evidence="3">The sequence shown here is derived from an EMBL/GenBank/DDBJ whole genome shotgun (WGS) entry which is preliminary data.</text>
</comment>
<dbReference type="Proteomes" id="UP001596058">
    <property type="component" value="Unassembled WGS sequence"/>
</dbReference>
<keyword evidence="4" id="KW-1185">Reference proteome</keyword>